<accession>A0A392T819</accession>
<reference evidence="1 2" key="1">
    <citation type="journal article" date="2018" name="Front. Plant Sci.">
        <title>Red Clover (Trifolium pratense) and Zigzag Clover (T. medium) - A Picture of Genomic Similarities and Differences.</title>
        <authorList>
            <person name="Dluhosova J."/>
            <person name="Istvanek J."/>
            <person name="Nedelnik J."/>
            <person name="Repkova J."/>
        </authorList>
    </citation>
    <scope>NUCLEOTIDE SEQUENCE [LARGE SCALE GENOMIC DNA]</scope>
    <source>
        <strain evidence="2">cv. 10/8</strain>
        <tissue evidence="1">Leaf</tissue>
    </source>
</reference>
<evidence type="ECO:0000313" key="2">
    <source>
        <dbReference type="Proteomes" id="UP000265520"/>
    </source>
</evidence>
<dbReference type="AlphaFoldDB" id="A0A392T819"/>
<dbReference type="Proteomes" id="UP000265520">
    <property type="component" value="Unassembled WGS sequence"/>
</dbReference>
<dbReference type="EMBL" id="LXQA010520898">
    <property type="protein sequence ID" value="MCI56942.1"/>
    <property type="molecule type" value="Genomic_DNA"/>
</dbReference>
<organism evidence="1 2">
    <name type="scientific">Trifolium medium</name>
    <dbReference type="NCBI Taxonomy" id="97028"/>
    <lineage>
        <taxon>Eukaryota</taxon>
        <taxon>Viridiplantae</taxon>
        <taxon>Streptophyta</taxon>
        <taxon>Embryophyta</taxon>
        <taxon>Tracheophyta</taxon>
        <taxon>Spermatophyta</taxon>
        <taxon>Magnoliopsida</taxon>
        <taxon>eudicotyledons</taxon>
        <taxon>Gunneridae</taxon>
        <taxon>Pentapetalae</taxon>
        <taxon>rosids</taxon>
        <taxon>fabids</taxon>
        <taxon>Fabales</taxon>
        <taxon>Fabaceae</taxon>
        <taxon>Papilionoideae</taxon>
        <taxon>50 kb inversion clade</taxon>
        <taxon>NPAAA clade</taxon>
        <taxon>Hologalegina</taxon>
        <taxon>IRL clade</taxon>
        <taxon>Trifolieae</taxon>
        <taxon>Trifolium</taxon>
    </lineage>
</organism>
<proteinExistence type="predicted"/>
<keyword evidence="2" id="KW-1185">Reference proteome</keyword>
<name>A0A392T819_9FABA</name>
<feature type="non-terminal residue" evidence="1">
    <location>
        <position position="1"/>
    </location>
</feature>
<evidence type="ECO:0000313" key="1">
    <source>
        <dbReference type="EMBL" id="MCI56942.1"/>
    </source>
</evidence>
<comment type="caution">
    <text evidence="1">The sequence shown here is derived from an EMBL/GenBank/DDBJ whole genome shotgun (WGS) entry which is preliminary data.</text>
</comment>
<protein>
    <submittedName>
        <fullName evidence="1">Uncharacterized protein</fullName>
    </submittedName>
</protein>
<sequence>VWGLPPALGAAPLAPGAIVFAGSWCCCCELRWAQPGWRWVQPCCIKTQKQILQPPGQD</sequence>